<proteinExistence type="predicted"/>
<evidence type="ECO:0000313" key="2">
    <source>
        <dbReference type="EMBL" id="KAA0037894.1"/>
    </source>
</evidence>
<organism evidence="3 5">
    <name type="scientific">Cucumis melo var. makuwa</name>
    <name type="common">Oriental melon</name>
    <dbReference type="NCBI Taxonomy" id="1194695"/>
    <lineage>
        <taxon>Eukaryota</taxon>
        <taxon>Viridiplantae</taxon>
        <taxon>Streptophyta</taxon>
        <taxon>Embryophyta</taxon>
        <taxon>Tracheophyta</taxon>
        <taxon>Spermatophyta</taxon>
        <taxon>Magnoliopsida</taxon>
        <taxon>eudicotyledons</taxon>
        <taxon>Gunneridae</taxon>
        <taxon>Pentapetalae</taxon>
        <taxon>rosids</taxon>
        <taxon>fabids</taxon>
        <taxon>Cucurbitales</taxon>
        <taxon>Cucurbitaceae</taxon>
        <taxon>Benincaseae</taxon>
        <taxon>Cucumis</taxon>
    </lineage>
</organism>
<dbReference type="Proteomes" id="UP000321393">
    <property type="component" value="Unassembled WGS sequence"/>
</dbReference>
<dbReference type="EMBL" id="SSTE01018788">
    <property type="protein sequence ID" value="KAA0037894.1"/>
    <property type="molecule type" value="Genomic_DNA"/>
</dbReference>
<name>A0A5D3BIL3_CUCMM</name>
<dbReference type="AlphaFoldDB" id="A0A5D3BIL3"/>
<evidence type="ECO:0000256" key="1">
    <source>
        <dbReference type="SAM" id="MobiDB-lite"/>
    </source>
</evidence>
<evidence type="ECO:0000313" key="5">
    <source>
        <dbReference type="Proteomes" id="UP000321947"/>
    </source>
</evidence>
<evidence type="ECO:0000313" key="4">
    <source>
        <dbReference type="Proteomes" id="UP000321393"/>
    </source>
</evidence>
<comment type="caution">
    <text evidence="3">The sequence shown here is derived from an EMBL/GenBank/DDBJ whole genome shotgun (WGS) entry which is preliminary data.</text>
</comment>
<feature type="compositionally biased region" description="Low complexity" evidence="1">
    <location>
        <begin position="24"/>
        <end position="37"/>
    </location>
</feature>
<dbReference type="EMBL" id="SSTD01018434">
    <property type="protein sequence ID" value="TYJ98028.1"/>
    <property type="molecule type" value="Genomic_DNA"/>
</dbReference>
<gene>
    <name evidence="3" type="ORF">E5676_scaffold487G00570</name>
    <name evidence="2" type="ORF">E6C27_scaffold36G00630</name>
</gene>
<dbReference type="Proteomes" id="UP000321947">
    <property type="component" value="Unassembled WGS sequence"/>
</dbReference>
<protein>
    <submittedName>
        <fullName evidence="3">Uncharacterized protein</fullName>
    </submittedName>
</protein>
<accession>A0A5D3BIL3</accession>
<sequence length="78" mass="8891">MDKVVDDPLQKGKDITFKVADKTSLPSPLKKTPTSTTRNAEQKEVTRDDEDHKDYFFKFIDDHICKPLGSGFEDVFQG</sequence>
<reference evidence="4 5" key="1">
    <citation type="submission" date="2019-08" db="EMBL/GenBank/DDBJ databases">
        <title>Draft genome sequences of two oriental melons (Cucumis melo L. var makuwa).</title>
        <authorList>
            <person name="Kwon S.-Y."/>
        </authorList>
    </citation>
    <scope>NUCLEOTIDE SEQUENCE [LARGE SCALE GENOMIC DNA]</scope>
    <source>
        <strain evidence="5">cv. Chang Bougi</strain>
        <strain evidence="4">cv. SW 3</strain>
        <tissue evidence="3">Leaf</tissue>
    </source>
</reference>
<feature type="region of interest" description="Disordered" evidence="1">
    <location>
        <begin position="24"/>
        <end position="47"/>
    </location>
</feature>
<evidence type="ECO:0000313" key="3">
    <source>
        <dbReference type="EMBL" id="TYJ98028.1"/>
    </source>
</evidence>